<evidence type="ECO:0000313" key="2">
    <source>
        <dbReference type="Proteomes" id="UP000306196"/>
    </source>
</evidence>
<gene>
    <name evidence="1" type="ORF">FEM03_07435</name>
</gene>
<dbReference type="RefSeq" id="WP_138085567.1">
    <property type="nucleotide sequence ID" value="NZ_VAUV01000005.1"/>
</dbReference>
<dbReference type="EMBL" id="VAUV01000005">
    <property type="protein sequence ID" value="TLD71354.1"/>
    <property type="molecule type" value="Genomic_DNA"/>
</dbReference>
<organism evidence="1 2">
    <name type="scientific">Phragmitibacter flavus</name>
    <dbReference type="NCBI Taxonomy" id="2576071"/>
    <lineage>
        <taxon>Bacteria</taxon>
        <taxon>Pseudomonadati</taxon>
        <taxon>Verrucomicrobiota</taxon>
        <taxon>Verrucomicrobiia</taxon>
        <taxon>Verrucomicrobiales</taxon>
        <taxon>Verrucomicrobiaceae</taxon>
        <taxon>Phragmitibacter</taxon>
    </lineage>
</organism>
<dbReference type="OrthoDB" id="1363772at2"/>
<dbReference type="AlphaFoldDB" id="A0A5R8KGD1"/>
<reference evidence="1 2" key="1">
    <citation type="submission" date="2019-05" db="EMBL/GenBank/DDBJ databases">
        <title>Verrucobacter flavum gen. nov., sp. nov. a new member of the family Verrucomicrobiaceae.</title>
        <authorList>
            <person name="Szuroczki S."/>
            <person name="Abbaszade G."/>
            <person name="Szabo A."/>
            <person name="Felfoldi T."/>
            <person name="Schumann P."/>
            <person name="Boka K."/>
            <person name="Keki Z."/>
            <person name="Toumi M."/>
            <person name="Toth E."/>
        </authorList>
    </citation>
    <scope>NUCLEOTIDE SEQUENCE [LARGE SCALE GENOMIC DNA]</scope>
    <source>
        <strain evidence="1 2">MG-N-17</strain>
    </source>
</reference>
<name>A0A5R8KGD1_9BACT</name>
<proteinExistence type="predicted"/>
<comment type="caution">
    <text evidence="1">The sequence shown here is derived from an EMBL/GenBank/DDBJ whole genome shotgun (WGS) entry which is preliminary data.</text>
</comment>
<accession>A0A5R8KGD1</accession>
<protein>
    <submittedName>
        <fullName evidence="1">Uncharacterized protein</fullName>
    </submittedName>
</protein>
<dbReference type="Proteomes" id="UP000306196">
    <property type="component" value="Unassembled WGS sequence"/>
</dbReference>
<keyword evidence="2" id="KW-1185">Reference proteome</keyword>
<sequence length="84" mass="9757">MLSSYPNVYNSCLVILQRKGFALSYEKETDTWLAEINGFKFKADNPIELLGLATIYEDRKPESDSEYWWQISDPYLLGELDPES</sequence>
<evidence type="ECO:0000313" key="1">
    <source>
        <dbReference type="EMBL" id="TLD71354.1"/>
    </source>
</evidence>